<evidence type="ECO:0000313" key="3">
    <source>
        <dbReference type="EMBL" id="CAL1383755.1"/>
    </source>
</evidence>
<evidence type="ECO:0000313" key="4">
    <source>
        <dbReference type="Proteomes" id="UP001497516"/>
    </source>
</evidence>
<protein>
    <recommendedName>
        <fullName evidence="2">MULE transposase domain-containing protein</fullName>
    </recommendedName>
</protein>
<feature type="region of interest" description="Disordered" evidence="1">
    <location>
        <begin position="1"/>
        <end position="32"/>
    </location>
</feature>
<dbReference type="AlphaFoldDB" id="A0AAV2EDY3"/>
<dbReference type="InterPro" id="IPR018289">
    <property type="entry name" value="MULE_transposase_dom"/>
</dbReference>
<proteinExistence type="predicted"/>
<dbReference type="EMBL" id="OZ034817">
    <property type="protein sequence ID" value="CAL1383755.1"/>
    <property type="molecule type" value="Genomic_DNA"/>
</dbReference>
<organism evidence="3 4">
    <name type="scientific">Linum trigynum</name>
    <dbReference type="NCBI Taxonomy" id="586398"/>
    <lineage>
        <taxon>Eukaryota</taxon>
        <taxon>Viridiplantae</taxon>
        <taxon>Streptophyta</taxon>
        <taxon>Embryophyta</taxon>
        <taxon>Tracheophyta</taxon>
        <taxon>Spermatophyta</taxon>
        <taxon>Magnoliopsida</taxon>
        <taxon>eudicotyledons</taxon>
        <taxon>Gunneridae</taxon>
        <taxon>Pentapetalae</taxon>
        <taxon>rosids</taxon>
        <taxon>fabids</taxon>
        <taxon>Malpighiales</taxon>
        <taxon>Linaceae</taxon>
        <taxon>Linum</taxon>
    </lineage>
</organism>
<sequence length="312" mass="36054">MPSDHDDVDGEEDDAEEEEEEDVEGEQPNYPPYFYLQGNEEDDELSYVNSYGVIPMPVVASFEGELYKGQIFHSKQSAQVAIKYHALQRNFQYGVVESSPSIWKVRCLKHKDNNCPWMVRFGCRDVGREWTLRKAKLVHSCSSTTQLTDHRHLDVDIISKVVKHLVRAQPNMIVLTVQAELKDKFNMQVTYKKAWYEKQRALEKLHGNWEESYDYLQTFLRVVKRKMLTSVIDWVRVLSAQQGHSIFQRVFCVYGPCIDGFKNCPGVMVVDGTFLTGKYKGVLLMASSFDGRKKIFPIAFTIVESENTESWP</sequence>
<dbReference type="Pfam" id="PF10551">
    <property type="entry name" value="MULE"/>
    <property type="match status" value="1"/>
</dbReference>
<feature type="domain" description="MULE transposase" evidence="2">
    <location>
        <begin position="267"/>
        <end position="311"/>
    </location>
</feature>
<name>A0AAV2EDY3_9ROSI</name>
<keyword evidence="4" id="KW-1185">Reference proteome</keyword>
<reference evidence="3 4" key="1">
    <citation type="submission" date="2024-04" db="EMBL/GenBank/DDBJ databases">
        <authorList>
            <person name="Fracassetti M."/>
        </authorList>
    </citation>
    <scope>NUCLEOTIDE SEQUENCE [LARGE SCALE GENOMIC DNA]</scope>
</reference>
<dbReference type="PANTHER" id="PTHR31973">
    <property type="entry name" value="POLYPROTEIN, PUTATIVE-RELATED"/>
    <property type="match status" value="1"/>
</dbReference>
<evidence type="ECO:0000256" key="1">
    <source>
        <dbReference type="SAM" id="MobiDB-lite"/>
    </source>
</evidence>
<dbReference type="PANTHER" id="PTHR31973:SF195">
    <property type="entry name" value="MUDR FAMILY TRANSPOSASE"/>
    <property type="match status" value="1"/>
</dbReference>
<dbReference type="Proteomes" id="UP001497516">
    <property type="component" value="Chromosome 4"/>
</dbReference>
<feature type="compositionally biased region" description="Acidic residues" evidence="1">
    <location>
        <begin position="1"/>
        <end position="25"/>
    </location>
</feature>
<evidence type="ECO:0000259" key="2">
    <source>
        <dbReference type="Pfam" id="PF10551"/>
    </source>
</evidence>
<accession>A0AAV2EDY3</accession>
<gene>
    <name evidence="3" type="ORF">LTRI10_LOCUS25009</name>
</gene>